<organism evidence="2 3">
    <name type="scientific">Streptomyces ossamyceticus</name>
    <dbReference type="NCBI Taxonomy" id="249581"/>
    <lineage>
        <taxon>Bacteria</taxon>
        <taxon>Bacillati</taxon>
        <taxon>Actinomycetota</taxon>
        <taxon>Actinomycetes</taxon>
        <taxon>Kitasatosporales</taxon>
        <taxon>Streptomycetaceae</taxon>
        <taxon>Streptomyces</taxon>
    </lineage>
</organism>
<keyword evidence="3" id="KW-1185">Reference proteome</keyword>
<gene>
    <name evidence="2" type="ORF">ABZZ21_30900</name>
</gene>
<evidence type="ECO:0000313" key="2">
    <source>
        <dbReference type="EMBL" id="MET9848873.1"/>
    </source>
</evidence>
<sequence>MAYATVEEFTDFLDPDPVPANAARLLDRASTKLDKLLLGAVYETDEDGLPTDPDLIEVFREAVCIQAQYVDSLGDETGANANVSSMSLGNQSITRNLGSPGSSSAGKTSRVSPDLLDLLQVKGLWPVYPYTWG</sequence>
<feature type="region of interest" description="Disordered" evidence="1">
    <location>
        <begin position="90"/>
        <end position="110"/>
    </location>
</feature>
<dbReference type="EMBL" id="JBEXPZ010000045">
    <property type="protein sequence ID" value="MET9848873.1"/>
    <property type="molecule type" value="Genomic_DNA"/>
</dbReference>
<proteinExistence type="predicted"/>
<dbReference type="RefSeq" id="WP_355401030.1">
    <property type="nucleotide sequence ID" value="NZ_JBEXPZ010000045.1"/>
</dbReference>
<protein>
    <recommendedName>
        <fullName evidence="4">Head-to-tail adaptor</fullName>
    </recommendedName>
</protein>
<name>A0ABV2V4X8_9ACTN</name>
<comment type="caution">
    <text evidence="2">The sequence shown here is derived from an EMBL/GenBank/DDBJ whole genome shotgun (WGS) entry which is preliminary data.</text>
</comment>
<accession>A0ABV2V4X8</accession>
<evidence type="ECO:0000313" key="3">
    <source>
        <dbReference type="Proteomes" id="UP001550210"/>
    </source>
</evidence>
<evidence type="ECO:0000256" key="1">
    <source>
        <dbReference type="SAM" id="MobiDB-lite"/>
    </source>
</evidence>
<dbReference type="Proteomes" id="UP001550210">
    <property type="component" value="Unassembled WGS sequence"/>
</dbReference>
<reference evidence="2 3" key="1">
    <citation type="submission" date="2024-06" db="EMBL/GenBank/DDBJ databases">
        <title>The Natural Products Discovery Center: Release of the First 8490 Sequenced Strains for Exploring Actinobacteria Biosynthetic Diversity.</title>
        <authorList>
            <person name="Kalkreuter E."/>
            <person name="Kautsar S.A."/>
            <person name="Yang D."/>
            <person name="Bader C.D."/>
            <person name="Teijaro C.N."/>
            <person name="Fluegel L."/>
            <person name="Davis C.M."/>
            <person name="Simpson J.R."/>
            <person name="Lauterbach L."/>
            <person name="Steele A.D."/>
            <person name="Gui C."/>
            <person name="Meng S."/>
            <person name="Li G."/>
            <person name="Viehrig K."/>
            <person name="Ye F."/>
            <person name="Su P."/>
            <person name="Kiefer A.F."/>
            <person name="Nichols A."/>
            <person name="Cepeda A.J."/>
            <person name="Yan W."/>
            <person name="Fan B."/>
            <person name="Jiang Y."/>
            <person name="Adhikari A."/>
            <person name="Zheng C.-J."/>
            <person name="Schuster L."/>
            <person name="Cowan T.M."/>
            <person name="Smanski M.J."/>
            <person name="Chevrette M.G."/>
            <person name="De Carvalho L.P.S."/>
            <person name="Shen B."/>
        </authorList>
    </citation>
    <scope>NUCLEOTIDE SEQUENCE [LARGE SCALE GENOMIC DNA]</scope>
    <source>
        <strain evidence="2 3">NPDC006434</strain>
    </source>
</reference>
<evidence type="ECO:0008006" key="4">
    <source>
        <dbReference type="Google" id="ProtNLM"/>
    </source>
</evidence>